<feature type="transmembrane region" description="Helical" evidence="7">
    <location>
        <begin position="78"/>
        <end position="101"/>
    </location>
</feature>
<keyword evidence="2 7" id="KW-0812">Transmembrane</keyword>
<sequence>MHYGLGHHIWTISPESAVLMQKVMTQHQVLIRATADRHPLQCGFSSQILYPPSLATVKVAIVLFFIRCLPAVHDRKIALYCLIGFICAEQSAFTIGLFLQCRPINYYWDKSVDGTCFNQQAFYYADAAFNLATDIAILSLPWVLFRKLRVSRRQRYVVVAICSLGVFTMISTLLRFPYLHDLNQSKDPTWSVPNVVIWTIAELGSAITLCSIPTIRPLYAHLFQNRQRSGGTPQNQEPQPIRRTSPEASRTEFPFQHRTIGSIVDGSGLRRGMLCPPPRLSFKQGT</sequence>
<feature type="transmembrane region" description="Helical" evidence="7">
    <location>
        <begin position="48"/>
        <end position="66"/>
    </location>
</feature>
<feature type="transmembrane region" description="Helical" evidence="7">
    <location>
        <begin position="196"/>
        <end position="219"/>
    </location>
</feature>
<dbReference type="GO" id="GO:0016020">
    <property type="term" value="C:membrane"/>
    <property type="evidence" value="ECO:0007669"/>
    <property type="project" value="UniProtKB-SubCell"/>
</dbReference>
<dbReference type="EMBL" id="JAHCVI010000004">
    <property type="protein sequence ID" value="KAG7286768.1"/>
    <property type="molecule type" value="Genomic_DNA"/>
</dbReference>
<keyword evidence="10" id="KW-1185">Reference proteome</keyword>
<evidence type="ECO:0000256" key="7">
    <source>
        <dbReference type="SAM" id="Phobius"/>
    </source>
</evidence>
<protein>
    <recommendedName>
        <fullName evidence="8">Rhodopsin domain-containing protein</fullName>
    </recommendedName>
</protein>
<comment type="subcellular location">
    <subcellularLocation>
        <location evidence="1">Membrane</location>
        <topology evidence="1">Multi-pass membrane protein</topology>
    </subcellularLocation>
</comment>
<gene>
    <name evidence="9" type="ORF">NEMBOFW57_009084</name>
</gene>
<dbReference type="InterPro" id="IPR052337">
    <property type="entry name" value="SAT4-like"/>
</dbReference>
<reference evidence="9" key="1">
    <citation type="submission" date="2023-02" db="EMBL/GenBank/DDBJ databases">
        <authorList>
            <person name="Palmer J.M."/>
        </authorList>
    </citation>
    <scope>NUCLEOTIDE SEQUENCE</scope>
    <source>
        <strain evidence="9">FW57</strain>
    </source>
</reference>
<dbReference type="Proteomes" id="UP001197093">
    <property type="component" value="Unassembled WGS sequence"/>
</dbReference>
<evidence type="ECO:0000256" key="4">
    <source>
        <dbReference type="ARBA" id="ARBA00023136"/>
    </source>
</evidence>
<evidence type="ECO:0000313" key="10">
    <source>
        <dbReference type="Proteomes" id="UP001197093"/>
    </source>
</evidence>
<proteinExistence type="inferred from homology"/>
<comment type="similarity">
    <text evidence="5">Belongs to the SAT4 family.</text>
</comment>
<evidence type="ECO:0000256" key="6">
    <source>
        <dbReference type="SAM" id="MobiDB-lite"/>
    </source>
</evidence>
<evidence type="ECO:0000259" key="8">
    <source>
        <dbReference type="Pfam" id="PF20684"/>
    </source>
</evidence>
<evidence type="ECO:0000256" key="1">
    <source>
        <dbReference type="ARBA" id="ARBA00004141"/>
    </source>
</evidence>
<feature type="transmembrane region" description="Helical" evidence="7">
    <location>
        <begin position="121"/>
        <end position="144"/>
    </location>
</feature>
<feature type="compositionally biased region" description="Polar residues" evidence="6">
    <location>
        <begin position="227"/>
        <end position="238"/>
    </location>
</feature>
<organism evidence="9 10">
    <name type="scientific">Staphylotrichum longicolle</name>
    <dbReference type="NCBI Taxonomy" id="669026"/>
    <lineage>
        <taxon>Eukaryota</taxon>
        <taxon>Fungi</taxon>
        <taxon>Dikarya</taxon>
        <taxon>Ascomycota</taxon>
        <taxon>Pezizomycotina</taxon>
        <taxon>Sordariomycetes</taxon>
        <taxon>Sordariomycetidae</taxon>
        <taxon>Sordariales</taxon>
        <taxon>Chaetomiaceae</taxon>
        <taxon>Staphylotrichum</taxon>
    </lineage>
</organism>
<feature type="region of interest" description="Disordered" evidence="6">
    <location>
        <begin position="227"/>
        <end position="252"/>
    </location>
</feature>
<feature type="transmembrane region" description="Helical" evidence="7">
    <location>
        <begin position="156"/>
        <end position="176"/>
    </location>
</feature>
<keyword evidence="3 7" id="KW-1133">Transmembrane helix</keyword>
<dbReference type="PANTHER" id="PTHR33048">
    <property type="entry name" value="PTH11-LIKE INTEGRAL MEMBRANE PROTEIN (AFU_ORTHOLOGUE AFUA_5G11245)"/>
    <property type="match status" value="1"/>
</dbReference>
<feature type="domain" description="Rhodopsin" evidence="8">
    <location>
        <begin position="1"/>
        <end position="220"/>
    </location>
</feature>
<keyword evidence="4 7" id="KW-0472">Membrane</keyword>
<evidence type="ECO:0000256" key="2">
    <source>
        <dbReference type="ARBA" id="ARBA00022692"/>
    </source>
</evidence>
<accession>A0AAD4ESH6</accession>
<dbReference type="AlphaFoldDB" id="A0AAD4ESH6"/>
<name>A0AAD4ESH6_9PEZI</name>
<evidence type="ECO:0000256" key="3">
    <source>
        <dbReference type="ARBA" id="ARBA00022989"/>
    </source>
</evidence>
<dbReference type="PANTHER" id="PTHR33048:SF47">
    <property type="entry name" value="INTEGRAL MEMBRANE PROTEIN-RELATED"/>
    <property type="match status" value="1"/>
</dbReference>
<evidence type="ECO:0000313" key="9">
    <source>
        <dbReference type="EMBL" id="KAG7286768.1"/>
    </source>
</evidence>
<dbReference type="Pfam" id="PF20684">
    <property type="entry name" value="Fung_rhodopsin"/>
    <property type="match status" value="1"/>
</dbReference>
<comment type="caution">
    <text evidence="9">The sequence shown here is derived from an EMBL/GenBank/DDBJ whole genome shotgun (WGS) entry which is preliminary data.</text>
</comment>
<evidence type="ECO:0000256" key="5">
    <source>
        <dbReference type="ARBA" id="ARBA00038359"/>
    </source>
</evidence>
<dbReference type="InterPro" id="IPR049326">
    <property type="entry name" value="Rhodopsin_dom_fungi"/>
</dbReference>